<evidence type="ECO:0000313" key="2">
    <source>
        <dbReference type="EMBL" id="MBB5830449.1"/>
    </source>
</evidence>
<name>A0A841A5N1_9MICO</name>
<dbReference type="AlphaFoldDB" id="A0A841A5N1"/>
<reference evidence="2 3" key="1">
    <citation type="submission" date="2020-08" db="EMBL/GenBank/DDBJ databases">
        <title>Sequencing the genomes of 1000 actinobacteria strains.</title>
        <authorList>
            <person name="Klenk H.-P."/>
        </authorList>
    </citation>
    <scope>NUCLEOTIDE SEQUENCE [LARGE SCALE GENOMIC DNA]</scope>
    <source>
        <strain evidence="2 3">DSM 28796</strain>
    </source>
</reference>
<protein>
    <submittedName>
        <fullName evidence="2">Putative ABC transport system permease protein</fullName>
    </submittedName>
</protein>
<sequence length="362" mass="36758">MKISALCREALVSALAARTSSALVMVVAAAMCLAAILTAGQAEASRSAIHDQLTSDSSRLVSVSAQDEAGFVTPATVGVIHGLDSTDVVLARTPATDVVNAATGTGGPVVPLWEVHGDLDSAVTLLSGRWPQPGEALISETSRQTFGLTDDAGAAQLGEGRQIPIVGTFRAAPAFTVYDAGILAVSTPGTPLASVDVLATSLADVEAAQAGTLEILAPDGPQQVTVESQLSAARTAMELDAQLAETSRTLLITVLGIGLLLVCAVVLADVLIRARDLGRRRTLGINRTDLVAMVSLRAGAAAVPGIVAAVGVTLALGQDIVDVSPLVALPIGLLTLDAVLLAAIPPALLAAFRDPVRVMRVA</sequence>
<keyword evidence="1" id="KW-0812">Transmembrane</keyword>
<keyword evidence="1" id="KW-0472">Membrane</keyword>
<feature type="transmembrane region" description="Helical" evidence="1">
    <location>
        <begin position="250"/>
        <end position="272"/>
    </location>
</feature>
<evidence type="ECO:0000313" key="3">
    <source>
        <dbReference type="Proteomes" id="UP000588158"/>
    </source>
</evidence>
<proteinExistence type="predicted"/>
<organism evidence="2 3">
    <name type="scientific">Brachybacterium aquaticum</name>
    <dbReference type="NCBI Taxonomy" id="1432564"/>
    <lineage>
        <taxon>Bacteria</taxon>
        <taxon>Bacillati</taxon>
        <taxon>Actinomycetota</taxon>
        <taxon>Actinomycetes</taxon>
        <taxon>Micrococcales</taxon>
        <taxon>Dermabacteraceae</taxon>
        <taxon>Brachybacterium</taxon>
    </lineage>
</organism>
<dbReference type="EMBL" id="JACHLZ010000001">
    <property type="protein sequence ID" value="MBB5830449.1"/>
    <property type="molecule type" value="Genomic_DNA"/>
</dbReference>
<keyword evidence="1" id="KW-1133">Transmembrane helix</keyword>
<keyword evidence="3" id="KW-1185">Reference proteome</keyword>
<feature type="transmembrane region" description="Helical" evidence="1">
    <location>
        <begin position="293"/>
        <end position="316"/>
    </location>
</feature>
<feature type="transmembrane region" description="Helical" evidence="1">
    <location>
        <begin position="328"/>
        <end position="352"/>
    </location>
</feature>
<dbReference type="Proteomes" id="UP000588158">
    <property type="component" value="Unassembled WGS sequence"/>
</dbReference>
<gene>
    <name evidence="2" type="ORF">HNR70_000262</name>
</gene>
<accession>A0A841A5N1</accession>
<comment type="caution">
    <text evidence="2">The sequence shown here is derived from an EMBL/GenBank/DDBJ whole genome shotgun (WGS) entry which is preliminary data.</text>
</comment>
<dbReference type="RefSeq" id="WP_184324068.1">
    <property type="nucleotide sequence ID" value="NZ_JACHLZ010000001.1"/>
</dbReference>
<evidence type="ECO:0000256" key="1">
    <source>
        <dbReference type="SAM" id="Phobius"/>
    </source>
</evidence>